<dbReference type="Gene3D" id="1.10.10.60">
    <property type="entry name" value="Homeodomain-like"/>
    <property type="match status" value="1"/>
</dbReference>
<dbReference type="InterPro" id="IPR044822">
    <property type="entry name" value="Myb_DNA-bind_4"/>
</dbReference>
<evidence type="ECO:0000256" key="3">
    <source>
        <dbReference type="ARBA" id="ARBA00023125"/>
    </source>
</evidence>
<evidence type="ECO:0000259" key="7">
    <source>
        <dbReference type="Pfam" id="PF13837"/>
    </source>
</evidence>
<sequence>MAKFLINGVEIIFEDTDENINLLRTDDDFTRNYIEAALANGSLKEFGSDVSQLHVERVSDSSDAALKWTHNLTKLLLNKRLENESSFNRPTCKKKKLWNDIAHEISKATTVSISGEACDIKYRNLLATYRANKKKQTKTGEGSINWEYFSIMDEVLGHKASSSPQTELLGGSMMKDDTDTSSLASTSSASSSTSSASTSSSSASTSTSSASTSSSSASTSTSSASASTSTSSASSGSTRKRKMTVSDYLHKKLQLHEEREKRKEEMQREKLRLKEREIDAILELARAISGRKQ</sequence>
<keyword evidence="2" id="KW-0805">Transcription regulation</keyword>
<evidence type="ECO:0000313" key="8">
    <source>
        <dbReference type="EMBL" id="KAJ4438912.1"/>
    </source>
</evidence>
<organism evidence="8 9">
    <name type="scientific">Periplaneta americana</name>
    <name type="common">American cockroach</name>
    <name type="synonym">Blatta americana</name>
    <dbReference type="NCBI Taxonomy" id="6978"/>
    <lineage>
        <taxon>Eukaryota</taxon>
        <taxon>Metazoa</taxon>
        <taxon>Ecdysozoa</taxon>
        <taxon>Arthropoda</taxon>
        <taxon>Hexapoda</taxon>
        <taxon>Insecta</taxon>
        <taxon>Pterygota</taxon>
        <taxon>Neoptera</taxon>
        <taxon>Polyneoptera</taxon>
        <taxon>Dictyoptera</taxon>
        <taxon>Blattodea</taxon>
        <taxon>Blattoidea</taxon>
        <taxon>Blattidae</taxon>
        <taxon>Blattinae</taxon>
        <taxon>Periplaneta</taxon>
    </lineage>
</organism>
<evidence type="ECO:0000313" key="9">
    <source>
        <dbReference type="Proteomes" id="UP001148838"/>
    </source>
</evidence>
<protein>
    <recommendedName>
        <fullName evidence="7">Myb/SANT-like DNA-binding domain-containing protein</fullName>
    </recommendedName>
</protein>
<accession>A0ABQ8SXG3</accession>
<evidence type="ECO:0000256" key="5">
    <source>
        <dbReference type="ARBA" id="ARBA00023242"/>
    </source>
</evidence>
<feature type="domain" description="Myb/SANT-like DNA-binding" evidence="7">
    <location>
        <begin position="67"/>
        <end position="155"/>
    </location>
</feature>
<proteinExistence type="predicted"/>
<gene>
    <name evidence="8" type="ORF">ANN_14866</name>
</gene>
<feature type="region of interest" description="Disordered" evidence="6">
    <location>
        <begin position="162"/>
        <end position="266"/>
    </location>
</feature>
<dbReference type="PANTHER" id="PTHR21654:SF84">
    <property type="entry name" value="SI:DKEY-66I24.7"/>
    <property type="match status" value="1"/>
</dbReference>
<dbReference type="PANTHER" id="PTHR21654">
    <property type="entry name" value="FI21293P1"/>
    <property type="match status" value="1"/>
</dbReference>
<keyword evidence="5" id="KW-0539">Nucleus</keyword>
<dbReference type="Pfam" id="PF13837">
    <property type="entry name" value="Myb_DNA-bind_4"/>
    <property type="match status" value="1"/>
</dbReference>
<evidence type="ECO:0000256" key="2">
    <source>
        <dbReference type="ARBA" id="ARBA00023015"/>
    </source>
</evidence>
<name>A0ABQ8SXG3_PERAM</name>
<keyword evidence="9" id="KW-1185">Reference proteome</keyword>
<dbReference type="Proteomes" id="UP001148838">
    <property type="component" value="Unassembled WGS sequence"/>
</dbReference>
<keyword evidence="3" id="KW-0238">DNA-binding</keyword>
<dbReference type="EMBL" id="JAJSOF020000019">
    <property type="protein sequence ID" value="KAJ4438912.1"/>
    <property type="molecule type" value="Genomic_DNA"/>
</dbReference>
<evidence type="ECO:0000256" key="6">
    <source>
        <dbReference type="SAM" id="MobiDB-lite"/>
    </source>
</evidence>
<evidence type="ECO:0000256" key="4">
    <source>
        <dbReference type="ARBA" id="ARBA00023163"/>
    </source>
</evidence>
<evidence type="ECO:0000256" key="1">
    <source>
        <dbReference type="ARBA" id="ARBA00004123"/>
    </source>
</evidence>
<comment type="caution">
    <text evidence="8">The sequence shown here is derived from an EMBL/GenBank/DDBJ whole genome shotgun (WGS) entry which is preliminary data.</text>
</comment>
<feature type="compositionally biased region" description="Low complexity" evidence="6">
    <location>
        <begin position="180"/>
        <end position="237"/>
    </location>
</feature>
<comment type="subcellular location">
    <subcellularLocation>
        <location evidence="1">Nucleus</location>
    </subcellularLocation>
</comment>
<reference evidence="8 9" key="1">
    <citation type="journal article" date="2022" name="Allergy">
        <title>Genome assembly and annotation of Periplaneta americana reveal a comprehensive cockroach allergen profile.</title>
        <authorList>
            <person name="Wang L."/>
            <person name="Xiong Q."/>
            <person name="Saelim N."/>
            <person name="Wang L."/>
            <person name="Nong W."/>
            <person name="Wan A.T."/>
            <person name="Shi M."/>
            <person name="Liu X."/>
            <person name="Cao Q."/>
            <person name="Hui J.H.L."/>
            <person name="Sookrung N."/>
            <person name="Leung T.F."/>
            <person name="Tungtrongchitr A."/>
            <person name="Tsui S.K.W."/>
        </authorList>
    </citation>
    <scope>NUCLEOTIDE SEQUENCE [LARGE SCALE GENOMIC DNA]</scope>
    <source>
        <strain evidence="8">PWHHKU_190912</strain>
    </source>
</reference>
<keyword evidence="4" id="KW-0804">Transcription</keyword>
<feature type="compositionally biased region" description="Basic and acidic residues" evidence="6">
    <location>
        <begin position="248"/>
        <end position="266"/>
    </location>
</feature>